<keyword evidence="2" id="KW-1185">Reference proteome</keyword>
<evidence type="ECO:0000313" key="1">
    <source>
        <dbReference type="EMBL" id="KAH7838313.1"/>
    </source>
</evidence>
<reference evidence="1 2" key="1">
    <citation type="journal article" date="2021" name="Hortic Res">
        <title>High-quality reference genome and annotation aids understanding of berry development for evergreen blueberry (Vaccinium darrowii).</title>
        <authorList>
            <person name="Yu J."/>
            <person name="Hulse-Kemp A.M."/>
            <person name="Babiker E."/>
            <person name="Staton M."/>
        </authorList>
    </citation>
    <scope>NUCLEOTIDE SEQUENCE [LARGE SCALE GENOMIC DNA]</scope>
    <source>
        <strain evidence="2">cv. NJ 8807/NJ 8810</strain>
        <tissue evidence="1">Young leaf</tissue>
    </source>
</reference>
<organism evidence="1 2">
    <name type="scientific">Vaccinium darrowii</name>
    <dbReference type="NCBI Taxonomy" id="229202"/>
    <lineage>
        <taxon>Eukaryota</taxon>
        <taxon>Viridiplantae</taxon>
        <taxon>Streptophyta</taxon>
        <taxon>Embryophyta</taxon>
        <taxon>Tracheophyta</taxon>
        <taxon>Spermatophyta</taxon>
        <taxon>Magnoliopsida</taxon>
        <taxon>eudicotyledons</taxon>
        <taxon>Gunneridae</taxon>
        <taxon>Pentapetalae</taxon>
        <taxon>asterids</taxon>
        <taxon>Ericales</taxon>
        <taxon>Ericaceae</taxon>
        <taxon>Vaccinioideae</taxon>
        <taxon>Vaccinieae</taxon>
        <taxon>Vaccinium</taxon>
    </lineage>
</organism>
<dbReference type="EMBL" id="CM037156">
    <property type="protein sequence ID" value="KAH7838313.1"/>
    <property type="molecule type" value="Genomic_DNA"/>
</dbReference>
<name>A0ACB7XCJ8_9ERIC</name>
<sequence length="341" mass="37732">MELIPGLPEELGLECLTRSHYTTHRVASRVSRQWRELLQSREFYCQRKQSGYTRKMACLVQSIPATVPAAETPKSVNSLSYGITLFDTVSQTWKRLSLIPKYPNGLPLFCQLAGCEGKLIVMGGWDPVSFNPVKDVFVYDFVTRQWRQGMEMPSKRSFFAMGTVDGRVYVAGGHDENKNALKSAWAYDVRQDHWTELTPMSQGRDECEGVVVGDEFWVVSGYETNRQGVFESSVESYRVSTGVWKRVEEAWKAGQCPRSCVGVGKDGKLVSWAECGLAVRNGACGVGSGGDNLFAGSGCHGAPKGFFMLEMNGKQNGKLVEIGHVPDEFCGFVQSGCSLEI</sequence>
<accession>A0ACB7XCJ8</accession>
<evidence type="ECO:0000313" key="2">
    <source>
        <dbReference type="Proteomes" id="UP000828048"/>
    </source>
</evidence>
<gene>
    <name evidence="1" type="ORF">Vadar_024886</name>
</gene>
<proteinExistence type="predicted"/>
<dbReference type="Proteomes" id="UP000828048">
    <property type="component" value="Chromosome 6"/>
</dbReference>
<protein>
    <submittedName>
        <fullName evidence="1">Uncharacterized protein</fullName>
    </submittedName>
</protein>
<comment type="caution">
    <text evidence="1">The sequence shown here is derived from an EMBL/GenBank/DDBJ whole genome shotgun (WGS) entry which is preliminary data.</text>
</comment>